<evidence type="ECO:0000256" key="1">
    <source>
        <dbReference type="SAM" id="MobiDB-lite"/>
    </source>
</evidence>
<dbReference type="Proteomes" id="UP000318053">
    <property type="component" value="Unassembled WGS sequence"/>
</dbReference>
<accession>A0A5C5Y1A4</accession>
<feature type="compositionally biased region" description="Polar residues" evidence="1">
    <location>
        <begin position="738"/>
        <end position="751"/>
    </location>
</feature>
<evidence type="ECO:0000259" key="3">
    <source>
        <dbReference type="Pfam" id="PF19763"/>
    </source>
</evidence>
<sequence precursor="true">MKSQVLTLIFAILPLFSNGVHAEDGPVVLGHGEGLFRVGSLLAEDDFENLDRWDVQIQQRSGYPPAKVVTRENSLDCLVPGRGCTAWFKQKFDTRVVITYEVICPTPQPEMKGVQPRDINNFWMATDPSNVATGLFDADRYTGKFSSYDKIHGYYASTGGGGAIANRTTRMRRYPREVEGKPEAHLALKDKDERPGYLITPDKVMKIQLVAYDDVVQYIVDGKLVYEIAQGDLIRVEGTDDDGDSVVRESTYDLDRFPVYREGFFGFRMVGTHHIYTNFRAYALEPVQDNEADSDDDNASAEGSIEVSTLADLRNVMQQSNQNITMKPGRYLLTDLPEEDRKLSCSGSNNTIDLSGVHIVAPVGSANRGYFNISGSDNVLHDGTLEDVYESGLQEVADFSTYNRNRSTLAKGLRGDAVLSVTGDDNVVRDTKLTIRGSFPYGYGSLYGIGSDNVYGLDKRCGILIRGKRNIIDGCEVQQKAFGHGIYMQKPADQTVIKNCLVAGIMRPSNDLYLETDPSDLPVRSEYKIPQKRSRGRSQRRDRRRGRDRDRTRNATVNREVDENPPAPLPRDTMLPLSEDGIRVYSGGGSVTVENCTVKRMRGGIRLYLASHAAVTNSTAIDCGHTNFNMPKGGTITGSKGNFAYAPLSDFRLSKSNQKIELTIMPSPHAVGPHHLADVLGNNHHIILHRTPGPLDTSPRPIVIAGSGSTIRNETEYPVKLLPSSSGNTVVSAGPVTDQGSNNTVSQRSLD</sequence>
<keyword evidence="2" id="KW-0732">Signal</keyword>
<proteinExistence type="predicted"/>
<keyword evidence="5" id="KW-1185">Reference proteome</keyword>
<feature type="domain" description="DUF6250" evidence="3">
    <location>
        <begin position="82"/>
        <end position="230"/>
    </location>
</feature>
<dbReference type="AlphaFoldDB" id="A0A5C5Y1A4"/>
<evidence type="ECO:0000256" key="2">
    <source>
        <dbReference type="SAM" id="SignalP"/>
    </source>
</evidence>
<feature type="compositionally biased region" description="Basic residues" evidence="1">
    <location>
        <begin position="530"/>
        <end position="544"/>
    </location>
</feature>
<organism evidence="4 5">
    <name type="scientific">Allorhodopirellula solitaria</name>
    <dbReference type="NCBI Taxonomy" id="2527987"/>
    <lineage>
        <taxon>Bacteria</taxon>
        <taxon>Pseudomonadati</taxon>
        <taxon>Planctomycetota</taxon>
        <taxon>Planctomycetia</taxon>
        <taxon>Pirellulales</taxon>
        <taxon>Pirellulaceae</taxon>
        <taxon>Allorhodopirellula</taxon>
    </lineage>
</organism>
<reference evidence="4 5" key="1">
    <citation type="submission" date="2019-02" db="EMBL/GenBank/DDBJ databases">
        <title>Deep-cultivation of Planctomycetes and their phenomic and genomic characterization uncovers novel biology.</title>
        <authorList>
            <person name="Wiegand S."/>
            <person name="Jogler M."/>
            <person name="Boedeker C."/>
            <person name="Pinto D."/>
            <person name="Vollmers J."/>
            <person name="Rivas-Marin E."/>
            <person name="Kohn T."/>
            <person name="Peeters S.H."/>
            <person name="Heuer A."/>
            <person name="Rast P."/>
            <person name="Oberbeckmann S."/>
            <person name="Bunk B."/>
            <person name="Jeske O."/>
            <person name="Meyerdierks A."/>
            <person name="Storesund J.E."/>
            <person name="Kallscheuer N."/>
            <person name="Luecker S."/>
            <person name="Lage O.M."/>
            <person name="Pohl T."/>
            <person name="Merkel B.J."/>
            <person name="Hornburger P."/>
            <person name="Mueller R.-W."/>
            <person name="Bruemmer F."/>
            <person name="Labrenz M."/>
            <person name="Spormann A.M."/>
            <person name="Op Den Camp H."/>
            <person name="Overmann J."/>
            <person name="Amann R."/>
            <person name="Jetten M.S.M."/>
            <person name="Mascher T."/>
            <person name="Medema M.H."/>
            <person name="Devos D.P."/>
            <person name="Kaster A.-K."/>
            <person name="Ovreas L."/>
            <person name="Rohde M."/>
            <person name="Galperin M.Y."/>
            <person name="Jogler C."/>
        </authorList>
    </citation>
    <scope>NUCLEOTIDE SEQUENCE [LARGE SCALE GENOMIC DNA]</scope>
    <source>
        <strain evidence="4 5">CA85</strain>
    </source>
</reference>
<evidence type="ECO:0000313" key="5">
    <source>
        <dbReference type="Proteomes" id="UP000318053"/>
    </source>
</evidence>
<dbReference type="Pfam" id="PF19763">
    <property type="entry name" value="DUF6250"/>
    <property type="match status" value="1"/>
</dbReference>
<comment type="caution">
    <text evidence="4">The sequence shown here is derived from an EMBL/GenBank/DDBJ whole genome shotgun (WGS) entry which is preliminary data.</text>
</comment>
<dbReference type="Gene3D" id="2.60.120.200">
    <property type="match status" value="1"/>
</dbReference>
<dbReference type="InterPro" id="IPR046217">
    <property type="entry name" value="DUF6250"/>
</dbReference>
<feature type="chain" id="PRO_5022928773" description="DUF6250 domain-containing protein" evidence="2">
    <location>
        <begin position="23"/>
        <end position="751"/>
    </location>
</feature>
<dbReference type="InterPro" id="IPR011050">
    <property type="entry name" value="Pectin_lyase_fold/virulence"/>
</dbReference>
<dbReference type="Gene3D" id="2.160.20.10">
    <property type="entry name" value="Single-stranded right-handed beta-helix, Pectin lyase-like"/>
    <property type="match status" value="1"/>
</dbReference>
<dbReference type="InterPro" id="IPR012334">
    <property type="entry name" value="Pectin_lyas_fold"/>
</dbReference>
<protein>
    <recommendedName>
        <fullName evidence="3">DUF6250 domain-containing protein</fullName>
    </recommendedName>
</protein>
<evidence type="ECO:0000313" key="4">
    <source>
        <dbReference type="EMBL" id="TWT67382.1"/>
    </source>
</evidence>
<name>A0A5C5Y1A4_9BACT</name>
<feature type="region of interest" description="Disordered" evidence="1">
    <location>
        <begin position="722"/>
        <end position="751"/>
    </location>
</feature>
<feature type="signal peptide" evidence="2">
    <location>
        <begin position="1"/>
        <end position="22"/>
    </location>
</feature>
<dbReference type="EMBL" id="SJPK01000004">
    <property type="protein sequence ID" value="TWT67382.1"/>
    <property type="molecule type" value="Genomic_DNA"/>
</dbReference>
<dbReference type="RefSeq" id="WP_186774859.1">
    <property type="nucleotide sequence ID" value="NZ_SJPK01000004.1"/>
</dbReference>
<dbReference type="SUPFAM" id="SSF51126">
    <property type="entry name" value="Pectin lyase-like"/>
    <property type="match status" value="1"/>
</dbReference>
<gene>
    <name evidence="4" type="ORF">CA85_22320</name>
</gene>
<feature type="region of interest" description="Disordered" evidence="1">
    <location>
        <begin position="523"/>
        <end position="573"/>
    </location>
</feature>